<evidence type="ECO:0000313" key="5">
    <source>
        <dbReference type="EMBL" id="OSC38583.1"/>
    </source>
</evidence>
<gene>
    <name evidence="5" type="ORF">B8W66_19880</name>
</gene>
<dbReference type="InterPro" id="IPR020806">
    <property type="entry name" value="PKS_PP-bd"/>
</dbReference>
<dbReference type="GO" id="GO:0003824">
    <property type="term" value="F:catalytic activity"/>
    <property type="evidence" value="ECO:0007669"/>
    <property type="project" value="InterPro"/>
</dbReference>
<dbReference type="Pfam" id="PF13193">
    <property type="entry name" value="AMP-binding_C"/>
    <property type="match status" value="1"/>
</dbReference>
<dbReference type="CDD" id="cd05930">
    <property type="entry name" value="A_NRPS"/>
    <property type="match status" value="1"/>
</dbReference>
<dbReference type="GO" id="GO:0044550">
    <property type="term" value="P:secondary metabolite biosynthetic process"/>
    <property type="evidence" value="ECO:0007669"/>
    <property type="project" value="TreeGrafter"/>
</dbReference>
<dbReference type="InterPro" id="IPR045851">
    <property type="entry name" value="AMP-bd_C_sf"/>
</dbReference>
<dbReference type="Proteomes" id="UP000193247">
    <property type="component" value="Unassembled WGS sequence"/>
</dbReference>
<dbReference type="NCBIfam" id="TIGR01733">
    <property type="entry name" value="AA-adenyl-dom"/>
    <property type="match status" value="1"/>
</dbReference>
<dbReference type="SUPFAM" id="SSF47336">
    <property type="entry name" value="ACP-like"/>
    <property type="match status" value="1"/>
</dbReference>
<evidence type="ECO:0000313" key="6">
    <source>
        <dbReference type="Proteomes" id="UP000193247"/>
    </source>
</evidence>
<proteinExistence type="predicted"/>
<evidence type="ECO:0000256" key="3">
    <source>
        <dbReference type="ARBA" id="ARBA00022553"/>
    </source>
</evidence>
<dbReference type="GO" id="GO:0008610">
    <property type="term" value="P:lipid biosynthetic process"/>
    <property type="evidence" value="ECO:0007669"/>
    <property type="project" value="UniProtKB-ARBA"/>
</dbReference>
<feature type="domain" description="Carrier" evidence="4">
    <location>
        <begin position="969"/>
        <end position="1043"/>
    </location>
</feature>
<dbReference type="PROSITE" id="PS50075">
    <property type="entry name" value="CARRIER"/>
    <property type="match status" value="1"/>
</dbReference>
<evidence type="ECO:0000256" key="2">
    <source>
        <dbReference type="ARBA" id="ARBA00022450"/>
    </source>
</evidence>
<dbReference type="InterPro" id="IPR009081">
    <property type="entry name" value="PP-bd_ACP"/>
</dbReference>
<reference evidence="5 6" key="1">
    <citation type="submission" date="2017-04" db="EMBL/GenBank/DDBJ databases">
        <title>The new phylogeny of genus Mycobacterium.</title>
        <authorList>
            <person name="Tortoli E."/>
            <person name="Trovato A."/>
            <person name="Cirillo D.M."/>
        </authorList>
    </citation>
    <scope>NUCLEOTIDE SEQUENCE [LARGE SCALE GENOMIC DNA]</scope>
    <source>
        <strain evidence="5 6">TBL 1200985</strain>
    </source>
</reference>
<dbReference type="Gene3D" id="2.30.38.10">
    <property type="entry name" value="Luciferase, Domain 3"/>
    <property type="match status" value="1"/>
</dbReference>
<dbReference type="Pfam" id="PF00668">
    <property type="entry name" value="Condensation"/>
    <property type="match status" value="2"/>
</dbReference>
<protein>
    <submittedName>
        <fullName evidence="5">Non-ribosomal peptide synthetase</fullName>
    </submittedName>
</protein>
<name>A0A1X2LQL6_9MYCO</name>
<dbReference type="InterPro" id="IPR036736">
    <property type="entry name" value="ACP-like_sf"/>
</dbReference>
<dbReference type="SUPFAM" id="SSF52777">
    <property type="entry name" value="CoA-dependent acyltransferases"/>
    <property type="match status" value="4"/>
</dbReference>
<dbReference type="Pfam" id="PF00501">
    <property type="entry name" value="AMP-binding"/>
    <property type="match status" value="1"/>
</dbReference>
<dbReference type="PANTHER" id="PTHR45527:SF1">
    <property type="entry name" value="FATTY ACID SYNTHASE"/>
    <property type="match status" value="1"/>
</dbReference>
<evidence type="ECO:0000256" key="1">
    <source>
        <dbReference type="ARBA" id="ARBA00001957"/>
    </source>
</evidence>
<evidence type="ECO:0000259" key="4">
    <source>
        <dbReference type="PROSITE" id="PS50075"/>
    </source>
</evidence>
<dbReference type="InterPro" id="IPR001242">
    <property type="entry name" value="Condensation_dom"/>
</dbReference>
<dbReference type="Gene3D" id="3.30.559.30">
    <property type="entry name" value="Nonribosomal peptide synthetase, condensation domain"/>
    <property type="match status" value="2"/>
</dbReference>
<dbReference type="SMART" id="SM00823">
    <property type="entry name" value="PKS_PP"/>
    <property type="match status" value="1"/>
</dbReference>
<keyword evidence="6" id="KW-1185">Reference proteome</keyword>
<comment type="cofactor">
    <cofactor evidence="1">
        <name>pantetheine 4'-phosphate</name>
        <dbReference type="ChEBI" id="CHEBI:47942"/>
    </cofactor>
</comment>
<dbReference type="Gene3D" id="3.30.559.10">
    <property type="entry name" value="Chloramphenicol acetyltransferase-like domain"/>
    <property type="match status" value="2"/>
</dbReference>
<dbReference type="GO" id="GO:0005737">
    <property type="term" value="C:cytoplasm"/>
    <property type="evidence" value="ECO:0007669"/>
    <property type="project" value="TreeGrafter"/>
</dbReference>
<dbReference type="Gene3D" id="1.10.1200.10">
    <property type="entry name" value="ACP-like"/>
    <property type="match status" value="1"/>
</dbReference>
<dbReference type="OrthoDB" id="2472181at2"/>
<organism evidence="5 6">
    <name type="scientific">Mycobacterium decipiens</name>
    <dbReference type="NCBI Taxonomy" id="1430326"/>
    <lineage>
        <taxon>Bacteria</taxon>
        <taxon>Bacillati</taxon>
        <taxon>Actinomycetota</taxon>
        <taxon>Actinomycetes</taxon>
        <taxon>Mycobacteriales</taxon>
        <taxon>Mycobacteriaceae</taxon>
        <taxon>Mycobacterium</taxon>
    </lineage>
</organism>
<keyword evidence="3" id="KW-0597">Phosphoprotein</keyword>
<dbReference type="EMBL" id="NCXP01000035">
    <property type="protein sequence ID" value="OSC38583.1"/>
    <property type="molecule type" value="Genomic_DNA"/>
</dbReference>
<dbReference type="InterPro" id="IPR010071">
    <property type="entry name" value="AA_adenyl_dom"/>
</dbReference>
<dbReference type="InterPro" id="IPR025110">
    <property type="entry name" value="AMP-bd_C"/>
</dbReference>
<dbReference type="UniPathway" id="UPA00011"/>
<accession>A0A1X2LQL6</accession>
<dbReference type="InterPro" id="IPR000873">
    <property type="entry name" value="AMP-dep_synth/lig_dom"/>
</dbReference>
<dbReference type="GO" id="GO:0031177">
    <property type="term" value="F:phosphopantetheine binding"/>
    <property type="evidence" value="ECO:0007669"/>
    <property type="project" value="InterPro"/>
</dbReference>
<dbReference type="InterPro" id="IPR023213">
    <property type="entry name" value="CAT-like_dom_sf"/>
</dbReference>
<dbReference type="Pfam" id="PF00550">
    <property type="entry name" value="PP-binding"/>
    <property type="match status" value="1"/>
</dbReference>
<dbReference type="Gene3D" id="3.30.300.30">
    <property type="match status" value="1"/>
</dbReference>
<dbReference type="PANTHER" id="PTHR45527">
    <property type="entry name" value="NONRIBOSOMAL PEPTIDE SYNTHETASE"/>
    <property type="match status" value="1"/>
</dbReference>
<dbReference type="GO" id="GO:0043041">
    <property type="term" value="P:amino acid activation for nonribosomal peptide biosynthetic process"/>
    <property type="evidence" value="ECO:0007669"/>
    <property type="project" value="TreeGrafter"/>
</dbReference>
<dbReference type="Gene3D" id="3.40.50.980">
    <property type="match status" value="2"/>
</dbReference>
<dbReference type="SMART" id="SM01294">
    <property type="entry name" value="PKS_PP_betabranch"/>
    <property type="match status" value="1"/>
</dbReference>
<dbReference type="STRING" id="1430326.B8W66_19880"/>
<keyword evidence="2" id="KW-0596">Phosphopantetheine</keyword>
<comment type="caution">
    <text evidence="5">The sequence shown here is derived from an EMBL/GenBank/DDBJ whole genome shotgun (WGS) entry which is preliminary data.</text>
</comment>
<dbReference type="SUPFAM" id="SSF56801">
    <property type="entry name" value="Acetyl-CoA synthetase-like"/>
    <property type="match status" value="1"/>
</dbReference>
<dbReference type="CDD" id="cd19543">
    <property type="entry name" value="DCL_NRPS"/>
    <property type="match status" value="1"/>
</dbReference>
<sequence length="1469" mass="157138">MGPPAVTRADARVAIEDVMALSPLQQGLFSMATLTGAGYGSDSSEADPYVIAMVADAVGPLDIALLRECAAAMLARHPNLRASFVHGNLSRPVQVVPTTAEVLWRRVRANPDEVEHLTAEERRRRFDVGRGPLIRFLLIELPDQHWHLVIVAHHIVIDGWSLPPFVSELLALYRAGGDVAALPPPPRPYRDYIGWLASRDETASRALWVQHLLGLDGPTLLSPALTAVPPQAGIPRRTEVRLDSDTTRTLVDAARAHGVTLNTIVQMAWAAMLAAFTGRSDVTFGMTVSGRPSELSGVETMVGLFINTVPLRVRLDPRDTVGAQCVALQRESAALRDHGYLAHAELRSIAGVGELFDTLLVYENFPPGELVGAAEFVANGVTFRPVALESLSHFPVTIAAHLSTGELTVLVEVLDGALGAIAPEDLGRRVLAVVQRLVSRWDRPLRDVGVALDGECDSTRPGPAGLSASGVSVHTRFAEIAAAKPDAMAVSWSDGQLTYRELDALADRLAAALRCAGVGNETPVAVRLARGPRYVAAMLAILKAGGMIVPLDPAMPDARVAEILRQTSAPVVIDEEMAEEWCTACIAAEPPAEYRAATVPPEHAAYAVFTSGTTGTPKGVIGTHRALSAYADDHIERVLRPAAARVGRPLRVAHAWSFTFDAAWQPLAALLDGHSVHIVGDEDQRDVEALVGTIDRFGLDMIDTTPSMFAQLQNAGLLDRVPLAVLALGGEALGSSAWRTIQENCARTAMTAFNCYGPTETTVEAVVATVTEHARPVIGRPTRTTRAYVMDSWLRPVPDGVAGELYLAGGQLTRGYLGRAAETAARFVAEPNGRGSRMYRTGDVVRRLPDGGLEFLGRSDAQVKIRGFRVEPGEIAAVLNSHDGVRGSYVTARSHAGGSRLTAYVAGGTNPPPVAELRSLLLNRLPRYLVPHHIVVVDELPLTPHGKIDENALAAIVSETMADEGAATPPETPTEMALAQAFSDVLETSDVDVTAGFLQLGLDSIVALSVVQAARRRGVALRARLMVECDTIRELAAALDADAGRHAPVDEAGEPIPALPNVHWLYEYGDPRRLAQTEAIRLPAGITREGLNAALDAVIVGHEVLRCRLDRDAMALVPQAKTDILSEAWVSGDLVSDVAEQTSRSLASLDPAAPRLVSAVWLREPDGPGVLVLTAHVLALDPASWRIVMGELDAGLHALAAGRRPAPAREHTSYRQWSRQLLERAQALDSADFWAAELTGADPPLGARRVAPQTDRVRNLAISISSCDADLTARLLSLGQPMTELLATAAARTVTAWRRQRGQQTPAPLLALETHGRADVDVDVTTDTGDTVGLLSAIYPLRIHSDGATDIARIPGAGIDYGLLRYLRADTGERLRALPEPQLLLNYLGSLHVGVGDLKIDRALLAGMGQLPEPEQAVRHELTVLVALLGPADAPVLAAQWRALPDILRADDIAALQSLWQEALVEIAP</sequence>